<dbReference type="PATRIC" id="fig|1476583.3.peg.687"/>
<keyword evidence="1" id="KW-0812">Transmembrane</keyword>
<dbReference type="RefSeq" id="WP_034353876.1">
    <property type="nucleotide sequence ID" value="NZ_JHAC01000011.1"/>
</dbReference>
<dbReference type="STRING" id="1476583.DEIPH_ctg011orf0060"/>
<name>A0A016QTA7_9DEIO</name>
<reference evidence="2 3" key="1">
    <citation type="submission" date="2014-03" db="EMBL/GenBank/DDBJ databases">
        <title>Draft genome sequence of Deinococcus phoenicis 1P10ME.</title>
        <authorList>
            <person name="Stepanov V.G."/>
            <person name="Vaishampayan P."/>
            <person name="Venkateswaran K."/>
            <person name="Fox G.E."/>
        </authorList>
    </citation>
    <scope>NUCLEOTIDE SEQUENCE [LARGE SCALE GENOMIC DNA]</scope>
    <source>
        <strain evidence="2 3">1P10ME</strain>
    </source>
</reference>
<comment type="caution">
    <text evidence="2">The sequence shown here is derived from an EMBL/GenBank/DDBJ whole genome shotgun (WGS) entry which is preliminary data.</text>
</comment>
<keyword evidence="3" id="KW-1185">Reference proteome</keyword>
<evidence type="ECO:0000313" key="3">
    <source>
        <dbReference type="Proteomes" id="UP000020492"/>
    </source>
</evidence>
<dbReference type="Proteomes" id="UP000020492">
    <property type="component" value="Unassembled WGS sequence"/>
</dbReference>
<organism evidence="2 3">
    <name type="scientific">Deinococcus phoenicis</name>
    <dbReference type="NCBI Taxonomy" id="1476583"/>
    <lineage>
        <taxon>Bacteria</taxon>
        <taxon>Thermotogati</taxon>
        <taxon>Deinococcota</taxon>
        <taxon>Deinococci</taxon>
        <taxon>Deinococcales</taxon>
        <taxon>Deinococcaceae</taxon>
        <taxon>Deinococcus</taxon>
    </lineage>
</organism>
<keyword evidence="1" id="KW-0472">Membrane</keyword>
<gene>
    <name evidence="2" type="ORF">DEIPH_ctg011orf0060</name>
</gene>
<feature type="transmembrane region" description="Helical" evidence="1">
    <location>
        <begin position="6"/>
        <end position="34"/>
    </location>
</feature>
<dbReference type="EMBL" id="JHAC01000011">
    <property type="protein sequence ID" value="EYB69092.1"/>
    <property type="molecule type" value="Genomic_DNA"/>
</dbReference>
<evidence type="ECO:0000313" key="2">
    <source>
        <dbReference type="EMBL" id="EYB69092.1"/>
    </source>
</evidence>
<accession>A0A016QTA7</accession>
<sequence>MESSRDGLVVLVAVCVMVAAVLIALAGTAAWNAWEDRQNRRHREDVRARLRTQELNRLGTRHYRMRGGK</sequence>
<evidence type="ECO:0000256" key="1">
    <source>
        <dbReference type="SAM" id="Phobius"/>
    </source>
</evidence>
<keyword evidence="1" id="KW-1133">Transmembrane helix</keyword>
<dbReference type="AlphaFoldDB" id="A0A016QTA7"/>
<protein>
    <submittedName>
        <fullName evidence="2">Uncharacterized protein</fullName>
    </submittedName>
</protein>
<proteinExistence type="predicted"/>